<feature type="transmembrane region" description="Helical" evidence="6">
    <location>
        <begin position="95"/>
        <end position="115"/>
    </location>
</feature>
<evidence type="ECO:0000256" key="3">
    <source>
        <dbReference type="ARBA" id="ARBA00022692"/>
    </source>
</evidence>
<evidence type="ECO:0000256" key="4">
    <source>
        <dbReference type="ARBA" id="ARBA00022989"/>
    </source>
</evidence>
<feature type="transmembrane region" description="Helical" evidence="6">
    <location>
        <begin position="43"/>
        <end position="62"/>
    </location>
</feature>
<dbReference type="GO" id="GO:0022857">
    <property type="term" value="F:transmembrane transporter activity"/>
    <property type="evidence" value="ECO:0007669"/>
    <property type="project" value="TreeGrafter"/>
</dbReference>
<keyword evidence="5 6" id="KW-0472">Membrane</keyword>
<evidence type="ECO:0000256" key="5">
    <source>
        <dbReference type="ARBA" id="ARBA00023136"/>
    </source>
</evidence>
<evidence type="ECO:0000259" key="7">
    <source>
        <dbReference type="Pfam" id="PF02687"/>
    </source>
</evidence>
<name>A0A1V9FKX8_9BACT</name>
<sequence length="166" mass="18893">MAQTMRQIEKRWTAMNPREMFTYEFLDDHIADFYRQEQKLYTAFRIFAGIAILIGCLGLYGLNSFATIQRTKEVSIRKVLGTPLASIVYLFSRKFIWLILIAFLVAAPLSYFAMHNWLKHFAYHIDISAGFFIAAITASFVIAALTIASQTIKAARANPVKALKSE</sequence>
<keyword evidence="9" id="KW-1185">Reference proteome</keyword>
<gene>
    <name evidence="8" type="ORF">A4R26_21640</name>
</gene>
<dbReference type="Proteomes" id="UP000192276">
    <property type="component" value="Unassembled WGS sequence"/>
</dbReference>
<keyword evidence="2" id="KW-1003">Cell membrane</keyword>
<dbReference type="InterPro" id="IPR003838">
    <property type="entry name" value="ABC3_permease_C"/>
</dbReference>
<evidence type="ECO:0000256" key="6">
    <source>
        <dbReference type="SAM" id="Phobius"/>
    </source>
</evidence>
<evidence type="ECO:0000313" key="8">
    <source>
        <dbReference type="EMBL" id="OQP58995.1"/>
    </source>
</evidence>
<evidence type="ECO:0000256" key="1">
    <source>
        <dbReference type="ARBA" id="ARBA00004651"/>
    </source>
</evidence>
<comment type="caution">
    <text evidence="8">The sequence shown here is derived from an EMBL/GenBank/DDBJ whole genome shotgun (WGS) entry which is preliminary data.</text>
</comment>
<keyword evidence="3 6" id="KW-0812">Transmembrane</keyword>
<dbReference type="PANTHER" id="PTHR30572">
    <property type="entry name" value="MEMBRANE COMPONENT OF TRANSPORTER-RELATED"/>
    <property type="match status" value="1"/>
</dbReference>
<evidence type="ECO:0000313" key="9">
    <source>
        <dbReference type="Proteomes" id="UP000192276"/>
    </source>
</evidence>
<organism evidence="8 9">
    <name type="scientific">Niastella populi</name>
    <dbReference type="NCBI Taxonomy" id="550983"/>
    <lineage>
        <taxon>Bacteria</taxon>
        <taxon>Pseudomonadati</taxon>
        <taxon>Bacteroidota</taxon>
        <taxon>Chitinophagia</taxon>
        <taxon>Chitinophagales</taxon>
        <taxon>Chitinophagaceae</taxon>
        <taxon>Niastella</taxon>
    </lineage>
</organism>
<dbReference type="AlphaFoldDB" id="A0A1V9FKX8"/>
<dbReference type="EMBL" id="LWBP01000185">
    <property type="protein sequence ID" value="OQP58995.1"/>
    <property type="molecule type" value="Genomic_DNA"/>
</dbReference>
<dbReference type="Pfam" id="PF02687">
    <property type="entry name" value="FtsX"/>
    <property type="match status" value="1"/>
</dbReference>
<protein>
    <recommendedName>
        <fullName evidence="7">ABC3 transporter permease C-terminal domain-containing protein</fullName>
    </recommendedName>
</protein>
<dbReference type="PANTHER" id="PTHR30572:SF18">
    <property type="entry name" value="ABC-TYPE MACROLIDE FAMILY EXPORT SYSTEM PERMEASE COMPONENT 2"/>
    <property type="match status" value="1"/>
</dbReference>
<dbReference type="STRING" id="550983.A4R26_21640"/>
<dbReference type="GO" id="GO:0005886">
    <property type="term" value="C:plasma membrane"/>
    <property type="evidence" value="ECO:0007669"/>
    <property type="project" value="UniProtKB-SubCell"/>
</dbReference>
<feature type="domain" description="ABC3 transporter permease C-terminal" evidence="7">
    <location>
        <begin position="46"/>
        <end position="159"/>
    </location>
</feature>
<dbReference type="RefSeq" id="WP_081164675.1">
    <property type="nucleotide sequence ID" value="NZ_LWBP01000185.1"/>
</dbReference>
<feature type="transmembrane region" description="Helical" evidence="6">
    <location>
        <begin position="127"/>
        <end position="148"/>
    </location>
</feature>
<keyword evidence="4 6" id="KW-1133">Transmembrane helix</keyword>
<comment type="subcellular location">
    <subcellularLocation>
        <location evidence="1">Cell membrane</location>
        <topology evidence="1">Multi-pass membrane protein</topology>
    </subcellularLocation>
</comment>
<dbReference type="InterPro" id="IPR050250">
    <property type="entry name" value="Macrolide_Exporter_MacB"/>
</dbReference>
<accession>A0A1V9FKX8</accession>
<evidence type="ECO:0000256" key="2">
    <source>
        <dbReference type="ARBA" id="ARBA00022475"/>
    </source>
</evidence>
<proteinExistence type="predicted"/>
<dbReference type="OrthoDB" id="1451596at2"/>
<reference evidence="9" key="1">
    <citation type="submission" date="2016-04" db="EMBL/GenBank/DDBJ databases">
        <authorList>
            <person name="Chen L."/>
            <person name="Zhuang W."/>
            <person name="Wang G."/>
        </authorList>
    </citation>
    <scope>NUCLEOTIDE SEQUENCE [LARGE SCALE GENOMIC DNA]</scope>
    <source>
        <strain evidence="9">208</strain>
    </source>
</reference>